<accession>A0ABZ0Z4X8</accession>
<dbReference type="PROSITE" id="PS50817">
    <property type="entry name" value="INTEIN_N_TER"/>
    <property type="match status" value="1"/>
</dbReference>
<dbReference type="InterPro" id="IPR003587">
    <property type="entry name" value="Hint_dom_N"/>
</dbReference>
<proteinExistence type="predicted"/>
<evidence type="ECO:0000259" key="1">
    <source>
        <dbReference type="SMART" id="SM00306"/>
    </source>
</evidence>
<keyword evidence="3" id="KW-1185">Reference proteome</keyword>
<dbReference type="Pfam" id="PF05203">
    <property type="entry name" value="Hom_end_hint"/>
    <property type="match status" value="1"/>
</dbReference>
<protein>
    <submittedName>
        <fullName evidence="2">Dehydrogenase</fullName>
    </submittedName>
</protein>
<dbReference type="SUPFAM" id="SSF51412">
    <property type="entry name" value="Inosine monophosphate dehydrogenase (IMPDH)"/>
    <property type="match status" value="1"/>
</dbReference>
<sequence>MIVTNKLLYSYNDLTVVPAEISEIKSRKECNPFISSGKNKGMLPIFASPMATITNERNITIWNKNNIIPILPRNIGATCFDSIEARLKNISEFIQSGNWVALSLKEFEYLFASEDTENMDETFRPVPGNTYHICVDLANGHMSHLYAVINKAKAYSRDRGYTLIVMTGNIANPQTYKWICTYAEVDYIRLSIGTGYNCFVDGTKVTMYDGSQKNIEDVNIGDKVLTIDGSNQKVENTLRFKTNKKLVTINKEITSTEDHKFFVINKSDKDIVNEKNLEQYGYWIEANKLDKNLHLLIKKYR</sequence>
<dbReference type="Gene3D" id="3.20.20.70">
    <property type="entry name" value="Aldolase class I"/>
    <property type="match status" value="1"/>
</dbReference>
<evidence type="ECO:0000313" key="2">
    <source>
        <dbReference type="EMBL" id="WQJ53134.1"/>
    </source>
</evidence>
<dbReference type="SMART" id="SM00306">
    <property type="entry name" value="HintN"/>
    <property type="match status" value="1"/>
</dbReference>
<dbReference type="EMBL" id="OR769222">
    <property type="protein sequence ID" value="WQJ53134.1"/>
    <property type="molecule type" value="Genomic_DNA"/>
</dbReference>
<dbReference type="InterPro" id="IPR006141">
    <property type="entry name" value="Intein_N"/>
</dbReference>
<reference evidence="2 3" key="1">
    <citation type="submission" date="2023-11" db="EMBL/GenBank/DDBJ databases">
        <authorList>
            <person name="Cook R."/>
            <person name="Crisci M."/>
            <person name="Pye H."/>
            <person name="Adriaenssens E."/>
            <person name="Santini J."/>
        </authorList>
    </citation>
    <scope>NUCLEOTIDE SEQUENCE [LARGE SCALE GENOMIC DNA]</scope>
    <source>
        <strain evidence="2">Lak_Megaphage_RVC_JS4_GC31</strain>
    </source>
</reference>
<organism evidence="2 3">
    <name type="scientific">phage Lak_Megaphage_RVC_JS4_GC31</name>
    <dbReference type="NCBI Taxonomy" id="3109228"/>
    <lineage>
        <taxon>Viruses</taxon>
        <taxon>Duplodnaviria</taxon>
        <taxon>Heunggongvirae</taxon>
        <taxon>Uroviricota</taxon>
        <taxon>Caudoviricetes</taxon>
        <taxon>Caudoviricetes code 15 clade</taxon>
    </lineage>
</organism>
<dbReference type="CDD" id="cd00081">
    <property type="entry name" value="Hint"/>
    <property type="match status" value="1"/>
</dbReference>
<dbReference type="SUPFAM" id="SSF51294">
    <property type="entry name" value="Hedgehog/intein (Hint) domain"/>
    <property type="match status" value="1"/>
</dbReference>
<dbReference type="InterPro" id="IPR007868">
    <property type="entry name" value="Hom_end_hint"/>
</dbReference>
<dbReference type="InterPro" id="IPR036844">
    <property type="entry name" value="Hint_dom_sf"/>
</dbReference>
<name>A0ABZ0Z4X8_9CAUD</name>
<dbReference type="Proteomes" id="UP001349343">
    <property type="component" value="Segment"/>
</dbReference>
<dbReference type="Gene3D" id="2.170.16.10">
    <property type="entry name" value="Hedgehog/Intein (Hint) domain"/>
    <property type="match status" value="1"/>
</dbReference>
<feature type="domain" description="Hint" evidence="1">
    <location>
        <begin position="196"/>
        <end position="299"/>
    </location>
</feature>
<dbReference type="InterPro" id="IPR013785">
    <property type="entry name" value="Aldolase_TIM"/>
</dbReference>
<evidence type="ECO:0000313" key="3">
    <source>
        <dbReference type="Proteomes" id="UP001349343"/>
    </source>
</evidence>